<evidence type="ECO:0000313" key="3">
    <source>
        <dbReference type="Proteomes" id="UP000095287"/>
    </source>
</evidence>
<sequence>MASNTRIPQDWLVKTCEFAGPLNSTMKPTGAPMQDLSLSVIHESTTVGIKEKAELKVIYFAGVENELKQRLTRIVEDLGGMVDADGNGGVSHLITPAVTNGIKIVKGIARGLWVLTPEFLTQCRKEGRFVSEEPYEHGQSGKTNDNNTKIGEKYEQGRRLATVCRPWRLEVASSPEYVCGAYSGWNVVVCGGILAEAVVELIKLAGGNAQMHHDIGANFTGLTHALFESKNCGYYEKSARKLLELKIPIHRLDHPIDFLIKEQQNNRNISSTTGAPKKQAERVKPRIFEEASASRRPSGLTLSFDDWRKLRAGTMGNR</sequence>
<dbReference type="PANTHER" id="PTHR46677:SF1">
    <property type="entry name" value="SMC5-SMC6 COMPLEX LOCALIZATION FACTOR PROTEIN 1"/>
    <property type="match status" value="1"/>
</dbReference>
<protein>
    <submittedName>
        <fullName evidence="4">BRCT domain-containing protein</fullName>
    </submittedName>
</protein>
<dbReference type="CDD" id="cd00027">
    <property type="entry name" value="BRCT"/>
    <property type="match status" value="1"/>
</dbReference>
<dbReference type="WBParaSite" id="L893_g17340.t1">
    <property type="protein sequence ID" value="L893_g17340.t1"/>
    <property type="gene ID" value="L893_g17340"/>
</dbReference>
<evidence type="ECO:0000259" key="2">
    <source>
        <dbReference type="PROSITE" id="PS50172"/>
    </source>
</evidence>
<feature type="region of interest" description="Disordered" evidence="1">
    <location>
        <begin position="267"/>
        <end position="299"/>
    </location>
</feature>
<proteinExistence type="predicted"/>
<name>A0A1I7YKV7_9BILA</name>
<dbReference type="SMART" id="SM00292">
    <property type="entry name" value="BRCT"/>
    <property type="match status" value="1"/>
</dbReference>
<dbReference type="AlphaFoldDB" id="A0A1I7YKV7"/>
<dbReference type="GO" id="GO:0006974">
    <property type="term" value="P:DNA damage response"/>
    <property type="evidence" value="ECO:0007669"/>
    <property type="project" value="TreeGrafter"/>
</dbReference>
<organism evidence="3 4">
    <name type="scientific">Steinernema glaseri</name>
    <dbReference type="NCBI Taxonomy" id="37863"/>
    <lineage>
        <taxon>Eukaryota</taxon>
        <taxon>Metazoa</taxon>
        <taxon>Ecdysozoa</taxon>
        <taxon>Nematoda</taxon>
        <taxon>Chromadorea</taxon>
        <taxon>Rhabditida</taxon>
        <taxon>Tylenchina</taxon>
        <taxon>Panagrolaimomorpha</taxon>
        <taxon>Strongyloidoidea</taxon>
        <taxon>Steinernematidae</taxon>
        <taxon>Steinernema</taxon>
    </lineage>
</organism>
<dbReference type="InterPro" id="IPR001357">
    <property type="entry name" value="BRCT_dom"/>
</dbReference>
<dbReference type="Pfam" id="PF00533">
    <property type="entry name" value="BRCT"/>
    <property type="match status" value="1"/>
</dbReference>
<dbReference type="GO" id="GO:2000781">
    <property type="term" value="P:positive regulation of double-strand break repair"/>
    <property type="evidence" value="ECO:0007669"/>
    <property type="project" value="InterPro"/>
</dbReference>
<keyword evidence="3" id="KW-1185">Reference proteome</keyword>
<dbReference type="GO" id="GO:1990166">
    <property type="term" value="P:protein localization to site of double-strand break"/>
    <property type="evidence" value="ECO:0007669"/>
    <property type="project" value="TreeGrafter"/>
</dbReference>
<dbReference type="GO" id="GO:0035861">
    <property type="term" value="C:site of double-strand break"/>
    <property type="evidence" value="ECO:0007669"/>
    <property type="project" value="TreeGrafter"/>
</dbReference>
<feature type="compositionally biased region" description="Basic and acidic residues" evidence="1">
    <location>
        <begin position="278"/>
        <end position="293"/>
    </location>
</feature>
<reference evidence="4" key="1">
    <citation type="submission" date="2016-11" db="UniProtKB">
        <authorList>
            <consortium name="WormBaseParasite"/>
        </authorList>
    </citation>
    <scope>IDENTIFICATION</scope>
</reference>
<dbReference type="Gene3D" id="3.40.50.10190">
    <property type="entry name" value="BRCT domain"/>
    <property type="match status" value="2"/>
</dbReference>
<feature type="domain" description="BRCT" evidence="2">
    <location>
        <begin position="57"/>
        <end position="137"/>
    </location>
</feature>
<dbReference type="PROSITE" id="PS50172">
    <property type="entry name" value="BRCT"/>
    <property type="match status" value="1"/>
</dbReference>
<dbReference type="Proteomes" id="UP000095287">
    <property type="component" value="Unplaced"/>
</dbReference>
<dbReference type="GO" id="GO:0005634">
    <property type="term" value="C:nucleus"/>
    <property type="evidence" value="ECO:0007669"/>
    <property type="project" value="TreeGrafter"/>
</dbReference>
<evidence type="ECO:0000256" key="1">
    <source>
        <dbReference type="SAM" id="MobiDB-lite"/>
    </source>
</evidence>
<dbReference type="InterPro" id="IPR036420">
    <property type="entry name" value="BRCT_dom_sf"/>
</dbReference>
<dbReference type="SUPFAM" id="SSF52113">
    <property type="entry name" value="BRCT domain"/>
    <property type="match status" value="1"/>
</dbReference>
<dbReference type="PANTHER" id="PTHR46677">
    <property type="entry name" value="SMC5-SMC6 COMPLEX LOCALIZATION FACTOR PROTEIN 1"/>
    <property type="match status" value="1"/>
</dbReference>
<accession>A0A1I7YKV7</accession>
<dbReference type="InterPro" id="IPR042479">
    <property type="entry name" value="Slf1"/>
</dbReference>
<evidence type="ECO:0000313" key="4">
    <source>
        <dbReference type="WBParaSite" id="L893_g17340.t1"/>
    </source>
</evidence>